<dbReference type="AlphaFoldDB" id="A0A1M5Q7Y2"/>
<dbReference type="GO" id="GO:0000030">
    <property type="term" value="F:mannosyltransferase activity"/>
    <property type="evidence" value="ECO:0007669"/>
    <property type="project" value="TreeGrafter"/>
</dbReference>
<dbReference type="PROSITE" id="PS50005">
    <property type="entry name" value="TPR"/>
    <property type="match status" value="1"/>
</dbReference>
<dbReference type="Gene3D" id="1.25.40.10">
    <property type="entry name" value="Tetratricopeptide repeat domain"/>
    <property type="match status" value="1"/>
</dbReference>
<feature type="repeat" description="TPR" evidence="1">
    <location>
        <begin position="154"/>
        <end position="187"/>
    </location>
</feature>
<name>A0A1M5Q7Y2_STRHI</name>
<dbReference type="InterPro" id="IPR052384">
    <property type="entry name" value="TMTC_O-mannosyltransferase"/>
</dbReference>
<dbReference type="PANTHER" id="PTHR44216:SF3">
    <property type="entry name" value="PROTEIN O-MANNOSYL-TRANSFERASE TMTC2"/>
    <property type="match status" value="1"/>
</dbReference>
<sequence length="351" mass="37484">MRLITEDCETGAVTGIDGVLLRAAELNRTGQHAEALRLLRPVVRSHPDHAVAWCHFAAALLDDGQHEPALNAARRAAVVDPTLEWAHRLASLALTEMDRPAEAVLAAREAARLKPGEWRCQVALAEALVADGRAGSTEAVEAARHAVRLAPHEARPREVLGDVALAGRRLDDAERAYRDALRIDPGSEHAELNLTLVRRLRSGGNGHAPAPPPPGVETVAWGLLRQVALVQGVGGLALLFAGYPRPGQGLAWLGLLLCLVVAALVLAFGRRVPVPALRGLPRTLPRRPLMGVTAVLLAIGFVLLLVWSAVHAVWPLSIQAVAISWLTSALAAAAVLTHRALTRLRTDQERG</sequence>
<dbReference type="PANTHER" id="PTHR44216">
    <property type="entry name" value="PROTEIN O-MANNOSYL-TRANSFERASE TMTC2"/>
    <property type="match status" value="1"/>
</dbReference>
<protein>
    <submittedName>
        <fullName evidence="3">Flp pilus assembly protein TadD, contains TPR repeats</fullName>
    </submittedName>
</protein>
<keyword evidence="2" id="KW-1133">Transmembrane helix</keyword>
<dbReference type="SMART" id="SM00028">
    <property type="entry name" value="TPR"/>
    <property type="match status" value="3"/>
</dbReference>
<evidence type="ECO:0000313" key="4">
    <source>
        <dbReference type="Proteomes" id="UP000184501"/>
    </source>
</evidence>
<dbReference type="Proteomes" id="UP000184501">
    <property type="component" value="Unassembled WGS sequence"/>
</dbReference>
<evidence type="ECO:0000256" key="1">
    <source>
        <dbReference type="PROSITE-ProRule" id="PRU00339"/>
    </source>
</evidence>
<reference evidence="3 4" key="1">
    <citation type="submission" date="2016-11" db="EMBL/GenBank/DDBJ databases">
        <authorList>
            <person name="Jaros S."/>
            <person name="Januszkiewicz K."/>
            <person name="Wedrychowicz H."/>
        </authorList>
    </citation>
    <scope>NUCLEOTIDE SEQUENCE [LARGE SCALE GENOMIC DNA]</scope>
    <source>
        <strain evidence="3 4">DSM 44523</strain>
    </source>
</reference>
<accession>A0A1M5Q7Y2</accession>
<proteinExistence type="predicted"/>
<evidence type="ECO:0000313" key="3">
    <source>
        <dbReference type="EMBL" id="SHH10307.1"/>
    </source>
</evidence>
<organism evidence="3 4">
    <name type="scientific">Streptoalloteichus hindustanus</name>
    <dbReference type="NCBI Taxonomy" id="2017"/>
    <lineage>
        <taxon>Bacteria</taxon>
        <taxon>Bacillati</taxon>
        <taxon>Actinomycetota</taxon>
        <taxon>Actinomycetes</taxon>
        <taxon>Pseudonocardiales</taxon>
        <taxon>Pseudonocardiaceae</taxon>
        <taxon>Streptoalloteichus</taxon>
    </lineage>
</organism>
<keyword evidence="2" id="KW-0812">Transmembrane</keyword>
<dbReference type="InterPro" id="IPR019734">
    <property type="entry name" value="TPR_rpt"/>
</dbReference>
<feature type="transmembrane region" description="Helical" evidence="2">
    <location>
        <begin position="249"/>
        <end position="268"/>
    </location>
</feature>
<evidence type="ECO:0000256" key="2">
    <source>
        <dbReference type="SAM" id="Phobius"/>
    </source>
</evidence>
<keyword evidence="4" id="KW-1185">Reference proteome</keyword>
<dbReference type="InterPro" id="IPR011990">
    <property type="entry name" value="TPR-like_helical_dom_sf"/>
</dbReference>
<dbReference type="STRING" id="2017.SAMN05444320_12235"/>
<gene>
    <name evidence="3" type="ORF">SAMN05444320_12235</name>
</gene>
<dbReference type="EMBL" id="FQVN01000022">
    <property type="protein sequence ID" value="SHH10307.1"/>
    <property type="molecule type" value="Genomic_DNA"/>
</dbReference>
<feature type="transmembrane region" description="Helical" evidence="2">
    <location>
        <begin position="289"/>
        <end position="310"/>
    </location>
</feature>
<keyword evidence="1" id="KW-0802">TPR repeat</keyword>
<keyword evidence="2" id="KW-0472">Membrane</keyword>
<feature type="transmembrane region" description="Helical" evidence="2">
    <location>
        <begin position="316"/>
        <end position="336"/>
    </location>
</feature>
<dbReference type="GO" id="GO:0035269">
    <property type="term" value="P:protein O-linked glycosylation via mannose"/>
    <property type="evidence" value="ECO:0007669"/>
    <property type="project" value="TreeGrafter"/>
</dbReference>
<dbReference type="SUPFAM" id="SSF48452">
    <property type="entry name" value="TPR-like"/>
    <property type="match status" value="1"/>
</dbReference>